<protein>
    <submittedName>
        <fullName evidence="3">Uncharacterized protein</fullName>
    </submittedName>
</protein>
<dbReference type="STRING" id="1344416.A0A139APV9"/>
<reference evidence="3 4" key="1">
    <citation type="journal article" date="2015" name="Genome Biol. Evol.">
        <title>Phylogenomic analyses indicate that early fungi evolved digesting cell walls of algal ancestors of land plants.</title>
        <authorList>
            <person name="Chang Y."/>
            <person name="Wang S."/>
            <person name="Sekimoto S."/>
            <person name="Aerts A.L."/>
            <person name="Choi C."/>
            <person name="Clum A."/>
            <person name="LaButti K.M."/>
            <person name="Lindquist E.A."/>
            <person name="Yee Ngan C."/>
            <person name="Ohm R.A."/>
            <person name="Salamov A.A."/>
            <person name="Grigoriev I.V."/>
            <person name="Spatafora J.W."/>
            <person name="Berbee M.L."/>
        </authorList>
    </citation>
    <scope>NUCLEOTIDE SEQUENCE [LARGE SCALE GENOMIC DNA]</scope>
    <source>
        <strain evidence="3 4">JEL478</strain>
    </source>
</reference>
<dbReference type="AlphaFoldDB" id="A0A139APV9"/>
<gene>
    <name evidence="3" type="ORF">M427DRAFT_198964</name>
</gene>
<keyword evidence="2" id="KW-0732">Signal</keyword>
<feature type="region of interest" description="Disordered" evidence="1">
    <location>
        <begin position="68"/>
        <end position="112"/>
    </location>
</feature>
<proteinExistence type="predicted"/>
<feature type="compositionally biased region" description="Polar residues" evidence="1">
    <location>
        <begin position="93"/>
        <end position="110"/>
    </location>
</feature>
<name>A0A139APV9_GONPJ</name>
<evidence type="ECO:0000256" key="1">
    <source>
        <dbReference type="SAM" id="MobiDB-lite"/>
    </source>
</evidence>
<feature type="chain" id="PRO_5007296355" evidence="2">
    <location>
        <begin position="22"/>
        <end position="461"/>
    </location>
</feature>
<organism evidence="3 4">
    <name type="scientific">Gonapodya prolifera (strain JEL478)</name>
    <name type="common">Monoblepharis prolifera</name>
    <dbReference type="NCBI Taxonomy" id="1344416"/>
    <lineage>
        <taxon>Eukaryota</taxon>
        <taxon>Fungi</taxon>
        <taxon>Fungi incertae sedis</taxon>
        <taxon>Chytridiomycota</taxon>
        <taxon>Chytridiomycota incertae sedis</taxon>
        <taxon>Monoblepharidomycetes</taxon>
        <taxon>Monoblepharidales</taxon>
        <taxon>Gonapodyaceae</taxon>
        <taxon>Gonapodya</taxon>
    </lineage>
</organism>
<feature type="signal peptide" evidence="2">
    <location>
        <begin position="1"/>
        <end position="21"/>
    </location>
</feature>
<dbReference type="OrthoDB" id="73465at2759"/>
<dbReference type="OMA" id="YFRSTHA"/>
<evidence type="ECO:0000313" key="4">
    <source>
        <dbReference type="Proteomes" id="UP000070544"/>
    </source>
</evidence>
<dbReference type="Proteomes" id="UP000070544">
    <property type="component" value="Unassembled WGS sequence"/>
</dbReference>
<dbReference type="EMBL" id="KQ965741">
    <property type="protein sequence ID" value="KXS18762.1"/>
    <property type="molecule type" value="Genomic_DNA"/>
</dbReference>
<evidence type="ECO:0000256" key="2">
    <source>
        <dbReference type="SAM" id="SignalP"/>
    </source>
</evidence>
<sequence length="461" mass="49599">MKLHAWMLVCAILVFPYLAAADAKDKLPSPASWKRSTRVLERKMKKGLCTVSRYESAQIVPGMPVRYYPRCDEDGENESGEFDEGDGQGTEGPQGTPASNDNGNGNGKTNIKSEKENRARGFTHHEPRQTQTPAQVAVNVTLTTCTSPDLTLCAKVATAFQNAGKRIALVVSIVAPIQVKAAFTSFCTAYNQCGTNILGTAAPSSMVEVLAGTSKYFIPQSLFKNVGIGSTPYTYTPYDIDALFNADASWWFQGDPLITPGQEDFEQVATHELLHGMGFSSGWRQWFAGQSFLTPCYYSYSDGTFAFWGSQYIFDAFLYESATRLPLSSYYDRIKATFPGNQTVSVSAFPAAFQSTGGDAFVAASRVFNMTSSGTKALSFSAGGTAADPILWSSTGYSSGSAISHLDDGYEYTSDLLMISYARMGATLDQKIASAGAYVYGAIGPNTISGTSEVCACSTLL</sequence>
<evidence type="ECO:0000313" key="3">
    <source>
        <dbReference type="EMBL" id="KXS18762.1"/>
    </source>
</evidence>
<feature type="compositionally biased region" description="Acidic residues" evidence="1">
    <location>
        <begin position="73"/>
        <end position="86"/>
    </location>
</feature>
<keyword evidence="4" id="KW-1185">Reference proteome</keyword>
<accession>A0A139APV9</accession>